<organism evidence="2 3">
    <name type="scientific">Xenopus laevis</name>
    <name type="common">African clawed frog</name>
    <dbReference type="NCBI Taxonomy" id="8355"/>
    <lineage>
        <taxon>Eukaryota</taxon>
        <taxon>Metazoa</taxon>
        <taxon>Chordata</taxon>
        <taxon>Craniata</taxon>
        <taxon>Vertebrata</taxon>
        <taxon>Euteleostomi</taxon>
        <taxon>Amphibia</taxon>
        <taxon>Batrachia</taxon>
        <taxon>Anura</taxon>
        <taxon>Pipoidea</taxon>
        <taxon>Pipidae</taxon>
        <taxon>Xenopodinae</taxon>
        <taxon>Xenopus</taxon>
        <taxon>Xenopus</taxon>
    </lineage>
</organism>
<accession>A0A974D5R5</accession>
<feature type="region of interest" description="Disordered" evidence="1">
    <location>
        <begin position="24"/>
        <end position="44"/>
    </location>
</feature>
<dbReference type="AlphaFoldDB" id="A0A974D5R5"/>
<protein>
    <submittedName>
        <fullName evidence="2">Uncharacterized protein</fullName>
    </submittedName>
</protein>
<gene>
    <name evidence="2" type="ORF">XELAEV_18023820mg</name>
</gene>
<name>A0A974D5R5_XENLA</name>
<sequence length="100" mass="10671">MAECERGGEQSPQNTYPQAVLFQQSQGGEATAYSKTLPPPHREQAETRACTIYIRAHSFQPQGTGASHTSTLTVAPTFNPNAARIQGGVLSTPSPHICFG</sequence>
<dbReference type="EMBL" id="CM004472">
    <property type="protein sequence ID" value="OCT85648.1"/>
    <property type="molecule type" value="Genomic_DNA"/>
</dbReference>
<evidence type="ECO:0000256" key="1">
    <source>
        <dbReference type="SAM" id="MobiDB-lite"/>
    </source>
</evidence>
<evidence type="ECO:0000313" key="2">
    <source>
        <dbReference type="EMBL" id="OCT85648.1"/>
    </source>
</evidence>
<dbReference type="Proteomes" id="UP000694892">
    <property type="component" value="Chromosome 4L"/>
</dbReference>
<reference evidence="3" key="1">
    <citation type="journal article" date="2016" name="Nature">
        <title>Genome evolution in the allotetraploid frog Xenopus laevis.</title>
        <authorList>
            <person name="Session A.M."/>
            <person name="Uno Y."/>
            <person name="Kwon T."/>
            <person name="Chapman J.A."/>
            <person name="Toyoda A."/>
            <person name="Takahashi S."/>
            <person name="Fukui A."/>
            <person name="Hikosaka A."/>
            <person name="Suzuki A."/>
            <person name="Kondo M."/>
            <person name="van Heeringen S.J."/>
            <person name="Quigley I."/>
            <person name="Heinz S."/>
            <person name="Ogino H."/>
            <person name="Ochi H."/>
            <person name="Hellsten U."/>
            <person name="Lyons J.B."/>
            <person name="Simakov O."/>
            <person name="Putnam N."/>
            <person name="Stites J."/>
            <person name="Kuroki Y."/>
            <person name="Tanaka T."/>
            <person name="Michiue T."/>
            <person name="Watanabe M."/>
            <person name="Bogdanovic O."/>
            <person name="Lister R."/>
            <person name="Georgiou G."/>
            <person name="Paranjpe S.S."/>
            <person name="van Kruijsbergen I."/>
            <person name="Shu S."/>
            <person name="Carlson J."/>
            <person name="Kinoshita T."/>
            <person name="Ohta Y."/>
            <person name="Mawaribuchi S."/>
            <person name="Jenkins J."/>
            <person name="Grimwood J."/>
            <person name="Schmutz J."/>
            <person name="Mitros T."/>
            <person name="Mozaffari S.V."/>
            <person name="Suzuki Y."/>
            <person name="Haramoto Y."/>
            <person name="Yamamoto T.S."/>
            <person name="Takagi C."/>
            <person name="Heald R."/>
            <person name="Miller K."/>
            <person name="Haudenschild C."/>
            <person name="Kitzman J."/>
            <person name="Nakayama T."/>
            <person name="Izutsu Y."/>
            <person name="Robert J."/>
            <person name="Fortriede J."/>
            <person name="Burns K."/>
            <person name="Lotay V."/>
            <person name="Karimi K."/>
            <person name="Yasuoka Y."/>
            <person name="Dichmann D.S."/>
            <person name="Flajnik M.F."/>
            <person name="Houston D.W."/>
            <person name="Shendure J."/>
            <person name="DuPasquier L."/>
            <person name="Vize P.D."/>
            <person name="Zorn A.M."/>
            <person name="Ito M."/>
            <person name="Marcotte E.M."/>
            <person name="Wallingford J.B."/>
            <person name="Ito Y."/>
            <person name="Asashima M."/>
            <person name="Ueno N."/>
            <person name="Matsuda Y."/>
            <person name="Veenstra G.J."/>
            <person name="Fujiyama A."/>
            <person name="Harland R.M."/>
            <person name="Taira M."/>
            <person name="Rokhsar D.S."/>
        </authorList>
    </citation>
    <scope>NUCLEOTIDE SEQUENCE [LARGE SCALE GENOMIC DNA]</scope>
    <source>
        <strain evidence="3">J</strain>
    </source>
</reference>
<proteinExistence type="predicted"/>
<evidence type="ECO:0000313" key="3">
    <source>
        <dbReference type="Proteomes" id="UP000694892"/>
    </source>
</evidence>